<proteinExistence type="predicted"/>
<keyword evidence="2" id="KW-1185">Reference proteome</keyword>
<dbReference type="EMBL" id="CM024796">
    <property type="protein sequence ID" value="KAG8000581.1"/>
    <property type="molecule type" value="Genomic_DNA"/>
</dbReference>
<sequence>MPLGRGVVGGGNVGEAAADPDKRGKGGRPTSGLCIRLGELESWTVVKESAAVIFSSWLLFKRRFHCAHNHGRILYTSTAGWLCNSLMADFWSDRSPLHEAAYQGRLLHLRGLVAQGFHVDTLTMDRVSPLHEACLGGHYACAKFLLDNGANVEAVSTDGATPLFNSCSSGSAACVRLILQHRASVHMPYQLASPIHEAAKKGHRDCLELLLSYGAHIDLELPVLGTPLYSACTAQAANCVRLLLHSGADVQLGCGQDSPLHAAVRGGGADVVDLLLDFGADGCCRDADGKTPLDLSSPDSTVRVALQKRVVATVDKVLRKVPRDISDCDGGLYDGPAGVAYMLYHVSECPLFSEHRDVYLKTAKQIIDVSVRYVDAEPDKNMRAAFLLGGAGIYAVAAMIYKSLGLADFVKPLTKFRNMWEVCAPINFLECGSDELFVGRAGYLCAALVLRQKLGIEILSKDQIKSICQAIIESGRQYARKKRKPFPLMYSYYGTEYLGAAHGLSSVLQMLLSYQDMLSGAEKDLVWQSVDFLMNQEQNCNWPAELGAIIERENELVHWCHGAPGTLTPTRCPCIASAAVSSVKFTSPFSRAGVAYLFAKAYLINKKPQYLDTCIRSGELVWQKGLLKKGPGICHGVAGSAYVFLLLYRLTGNSKYIYRAQRQEISLFPTDCRNTEVMRFAEFLFTEEFKTGSHSVTSVCSLFEGLSGTVCFLVDLLQPDQSEFPLFSVFV</sequence>
<evidence type="ECO:0000313" key="2">
    <source>
        <dbReference type="Proteomes" id="UP000805704"/>
    </source>
</evidence>
<organism evidence="1 2">
    <name type="scientific">Nibea albiflora</name>
    <name type="common">Yellow drum</name>
    <name type="synonym">Corvina albiflora</name>
    <dbReference type="NCBI Taxonomy" id="240163"/>
    <lineage>
        <taxon>Eukaryota</taxon>
        <taxon>Metazoa</taxon>
        <taxon>Chordata</taxon>
        <taxon>Craniata</taxon>
        <taxon>Vertebrata</taxon>
        <taxon>Euteleostomi</taxon>
        <taxon>Actinopterygii</taxon>
        <taxon>Neopterygii</taxon>
        <taxon>Teleostei</taxon>
        <taxon>Neoteleostei</taxon>
        <taxon>Acanthomorphata</taxon>
        <taxon>Eupercaria</taxon>
        <taxon>Sciaenidae</taxon>
        <taxon>Nibea</taxon>
    </lineage>
</organism>
<evidence type="ECO:0000313" key="1">
    <source>
        <dbReference type="EMBL" id="KAG8000581.1"/>
    </source>
</evidence>
<name>A0ACB7EEZ4_NIBAL</name>
<dbReference type="Proteomes" id="UP000805704">
    <property type="component" value="Chromosome 8"/>
</dbReference>
<accession>A0ACB7EEZ4</accession>
<reference evidence="1" key="1">
    <citation type="submission" date="2020-04" db="EMBL/GenBank/DDBJ databases">
        <title>A chromosome-scale assembly and high-density genetic map of the yellow drum (Nibea albiflora) genome.</title>
        <authorList>
            <person name="Xu D."/>
            <person name="Zhang W."/>
            <person name="Chen R."/>
            <person name="Tan P."/>
            <person name="Wang L."/>
            <person name="Song H."/>
            <person name="Tian L."/>
            <person name="Zhu Q."/>
            <person name="Wang B."/>
        </authorList>
    </citation>
    <scope>NUCLEOTIDE SEQUENCE</scope>
    <source>
        <strain evidence="1">ZJHYS-2018</strain>
    </source>
</reference>
<gene>
    <name evidence="1" type="primary">LANCL3</name>
    <name evidence="1" type="ORF">GBF38_016995</name>
</gene>
<protein>
    <submittedName>
        <fullName evidence="1">LanC-like protein 3</fullName>
    </submittedName>
</protein>
<comment type="caution">
    <text evidence="1">The sequence shown here is derived from an EMBL/GenBank/DDBJ whole genome shotgun (WGS) entry which is preliminary data.</text>
</comment>